<evidence type="ECO:0000313" key="1">
    <source>
        <dbReference type="EMBL" id="MBM3116406.1"/>
    </source>
</evidence>
<dbReference type="Proteomes" id="UP000809431">
    <property type="component" value="Unassembled WGS sequence"/>
</dbReference>
<dbReference type="InterPro" id="IPR027417">
    <property type="entry name" value="P-loop_NTPase"/>
</dbReference>
<sequence>MKQLERVLLVQFFLFEKQEFELGKFVGIFGANGSGKSSLMDAIQIAMHGADSNRIRFNAQAGEGKTSDRTINTYCLGRLGEDEYARDEALTYITLVWRDEQTGEATSTGVCVRASRERDKHDVLGRYVLPGRALTLADHITLVNGDEMPTPYADFRDRLTTEAVRLGHQEILFDSATRYVQAMLYALRPASAVIHPDAFQKALSLGLNMRFDKSVDRIVREDMLVAKPTKIEKFRELVHTMGKLRQLIKSIETKIEDGKGVEQSFAALDKVEQQRAAYGTLLADIDEQIADEALQAAEVAETTLRGELVANQAELRGTIEARNEADLNWQTATARLNADVSRQQRIVLQGKLEQQNAHTVKTHNAFVSGLNAIQTRLESLRTQFGNDIGDQIDQADLAMNPLLAHPLDTPAEGLTCAVETAQQVLAQGYRLATERNVQLANRLHEIEAEQAAVERGLERVRTGKRPLDQRADSLRLALADAGINAVPVCDLIQIADPEWQPAIESYLGSNIDALLVEGDSTTEEAAFRVTRNQKGLFGTKVVLASQQRAPKTPGADWVATMVAGQHQAARWFIQGLLGELVQADGEADALGKPRALTRDFMLKTHGVFERLRPLAAHQLRIGYADVAAEKCRLETDRDALKDEKRRAEAQQKELTVLLGLIAAIATTTTLPDDVATARSEVVLANAAVATLKADLARMSNAEEETLQADVKAAFDLLEQHRSKETTLISTIGGLVRDVDHAEGATKAATMQATACRAAAKALTERGGFSPEWAATQWDRMLERYATDFAAMRAHCNQRGHDLKVAGDKAKNSANNAFHAFVTKHGENVSANAVDWHAQRAWLNETVDKLSDSQLSQYREQMDQAYEKAQETFRINVAMELRNNISELDKRINSLNAVLRTCPTFSNGERYQFKRTIRPVHKPLFEFLERIEQFGPGQDLLGGAGDMPDTFHALLDETSDTTGKKSPLEDYREFYDFDIEILREDPETGERKRIGLLSKRAGSGSGGEHRAPLYVIAGAAMASAAHLGGKGRDGLGLLLLDEVFDKMDIVNTVATMRYFNDLGLQVIMAGPGDKIGILNAFMHRYYSIDRDILHLEAHGHSLTEEMRRDSRADLLAFDDNQEMLQAEIARLTTAEAVA</sequence>
<organism evidence="1 2">
    <name type="scientific">Jeongeupia naejangsanensis</name>
    <dbReference type="NCBI Taxonomy" id="613195"/>
    <lineage>
        <taxon>Bacteria</taxon>
        <taxon>Pseudomonadati</taxon>
        <taxon>Pseudomonadota</taxon>
        <taxon>Betaproteobacteria</taxon>
        <taxon>Neisseriales</taxon>
        <taxon>Chitinibacteraceae</taxon>
        <taxon>Jeongeupia</taxon>
    </lineage>
</organism>
<dbReference type="Gene3D" id="1.20.1060.20">
    <property type="match status" value="1"/>
</dbReference>
<protein>
    <submittedName>
        <fullName evidence="1">AAA family ATPase</fullName>
    </submittedName>
</protein>
<dbReference type="SUPFAM" id="SSF52540">
    <property type="entry name" value="P-loop containing nucleoside triphosphate hydrolases"/>
    <property type="match status" value="1"/>
</dbReference>
<dbReference type="RefSeq" id="WP_203538655.1">
    <property type="nucleotide sequence ID" value="NZ_JAESND010000005.1"/>
</dbReference>
<gene>
    <name evidence="1" type="ORF">JMJ54_11230</name>
</gene>
<dbReference type="PANTHER" id="PTHR32182:SF0">
    <property type="entry name" value="DNA REPLICATION AND REPAIR PROTEIN RECF"/>
    <property type="match status" value="1"/>
</dbReference>
<keyword evidence="2" id="KW-1185">Reference proteome</keyword>
<reference evidence="1 2" key="1">
    <citation type="submission" date="2021-01" db="EMBL/GenBank/DDBJ databases">
        <title>Draft Genome Sequence and Polyhydroxyalkanoate Biosynthetic Potential of Jeongeupia naejangsanensis Type Strain DSM 24253.</title>
        <authorList>
            <person name="Turrini P."/>
            <person name="Artuso I."/>
            <person name="Lugli G.A."/>
            <person name="Frangipani E."/>
            <person name="Ventura M."/>
            <person name="Visca P."/>
        </authorList>
    </citation>
    <scope>NUCLEOTIDE SEQUENCE [LARGE SCALE GENOMIC DNA]</scope>
    <source>
        <strain evidence="1 2">DSM 24253</strain>
    </source>
</reference>
<dbReference type="Pfam" id="PF13555">
    <property type="entry name" value="AAA_29"/>
    <property type="match status" value="1"/>
</dbReference>
<evidence type="ECO:0000313" key="2">
    <source>
        <dbReference type="Proteomes" id="UP000809431"/>
    </source>
</evidence>
<name>A0ABS2BN20_9NEIS</name>
<dbReference type="Pfam" id="PF13558">
    <property type="entry name" value="SbcC_Walker_B"/>
    <property type="match status" value="1"/>
</dbReference>
<comment type="caution">
    <text evidence="1">The sequence shown here is derived from an EMBL/GenBank/DDBJ whole genome shotgun (WGS) entry which is preliminary data.</text>
</comment>
<accession>A0ABS2BN20</accession>
<dbReference type="PANTHER" id="PTHR32182">
    <property type="entry name" value="DNA REPLICATION AND REPAIR PROTEIN RECF"/>
    <property type="match status" value="1"/>
</dbReference>
<proteinExistence type="predicted"/>
<dbReference type="Gene3D" id="3.40.50.300">
    <property type="entry name" value="P-loop containing nucleotide triphosphate hydrolases"/>
    <property type="match status" value="1"/>
</dbReference>
<dbReference type="EMBL" id="JAESND010000005">
    <property type="protein sequence ID" value="MBM3116406.1"/>
    <property type="molecule type" value="Genomic_DNA"/>
</dbReference>